<organism evidence="1 2">
    <name type="scientific">Stachybotrys elegans</name>
    <dbReference type="NCBI Taxonomy" id="80388"/>
    <lineage>
        <taxon>Eukaryota</taxon>
        <taxon>Fungi</taxon>
        <taxon>Dikarya</taxon>
        <taxon>Ascomycota</taxon>
        <taxon>Pezizomycotina</taxon>
        <taxon>Sordariomycetes</taxon>
        <taxon>Hypocreomycetidae</taxon>
        <taxon>Hypocreales</taxon>
        <taxon>Stachybotryaceae</taxon>
        <taxon>Stachybotrys</taxon>
    </lineage>
</organism>
<accession>A0A8K0WWP0</accession>
<reference evidence="1" key="1">
    <citation type="journal article" date="2021" name="Nat. Commun.">
        <title>Genetic determinants of endophytism in the Arabidopsis root mycobiome.</title>
        <authorList>
            <person name="Mesny F."/>
            <person name="Miyauchi S."/>
            <person name="Thiergart T."/>
            <person name="Pickel B."/>
            <person name="Atanasova L."/>
            <person name="Karlsson M."/>
            <person name="Huettel B."/>
            <person name="Barry K.W."/>
            <person name="Haridas S."/>
            <person name="Chen C."/>
            <person name="Bauer D."/>
            <person name="Andreopoulos W."/>
            <person name="Pangilinan J."/>
            <person name="LaButti K."/>
            <person name="Riley R."/>
            <person name="Lipzen A."/>
            <person name="Clum A."/>
            <person name="Drula E."/>
            <person name="Henrissat B."/>
            <person name="Kohler A."/>
            <person name="Grigoriev I.V."/>
            <person name="Martin F.M."/>
            <person name="Hacquard S."/>
        </authorList>
    </citation>
    <scope>NUCLEOTIDE SEQUENCE</scope>
    <source>
        <strain evidence="1">MPI-CAGE-CH-0235</strain>
    </source>
</reference>
<dbReference type="Proteomes" id="UP000813444">
    <property type="component" value="Unassembled WGS sequence"/>
</dbReference>
<evidence type="ECO:0000313" key="2">
    <source>
        <dbReference type="Proteomes" id="UP000813444"/>
    </source>
</evidence>
<sequence>MLSLSPQSWPHRRVNGRLQLPPEIIYQIIETVLPLNDNLFLPPTGVECRTLLSLVRVNKEVHMFATKILRERCNYVESRQRLTDMLACLPRTVPSMPSIMPLRSMTSLYLEPFGETLDDLHTAELVRELLREVGPTLRRLIVKMPFNSLELEDDRDHVQRTLREGFESLDALEEFACLGQYPVLIDPGPGPDADVWRLWPELRRLALFGVPLDSHWLWWDIATLPRLERVVLSRCDNLGGTNIKQEYFHTLPDGDNRLTRDVTVVIMDLGREIGTIPCDNWKTLDPEERMTVALFEVPGPAVYDAHDADTIVTDLVLRGALTGELWGWVTQVLW</sequence>
<proteinExistence type="predicted"/>
<keyword evidence="2" id="KW-1185">Reference proteome</keyword>
<gene>
    <name evidence="1" type="ORF">B0I35DRAFT_404181</name>
</gene>
<name>A0A8K0WWP0_9HYPO</name>
<comment type="caution">
    <text evidence="1">The sequence shown here is derived from an EMBL/GenBank/DDBJ whole genome shotgun (WGS) entry which is preliminary data.</text>
</comment>
<dbReference type="EMBL" id="JAGPNK010000001">
    <property type="protein sequence ID" value="KAH7328887.1"/>
    <property type="molecule type" value="Genomic_DNA"/>
</dbReference>
<dbReference type="OrthoDB" id="6365676at2759"/>
<evidence type="ECO:0000313" key="1">
    <source>
        <dbReference type="EMBL" id="KAH7328887.1"/>
    </source>
</evidence>
<protein>
    <submittedName>
        <fullName evidence="1">Uncharacterized protein</fullName>
    </submittedName>
</protein>
<dbReference type="AlphaFoldDB" id="A0A8K0WWP0"/>